<feature type="domain" description="Crinkler effector protein N-terminal" evidence="4">
    <location>
        <begin position="21"/>
        <end position="113"/>
    </location>
</feature>
<feature type="non-terminal residue" evidence="5">
    <location>
        <position position="117"/>
    </location>
</feature>
<evidence type="ECO:0000259" key="4">
    <source>
        <dbReference type="Pfam" id="PF20147"/>
    </source>
</evidence>
<evidence type="ECO:0000256" key="3">
    <source>
        <dbReference type="ARBA" id="ARBA00022525"/>
    </source>
</evidence>
<dbReference type="OrthoDB" id="10249433at2759"/>
<evidence type="ECO:0000313" key="5">
    <source>
        <dbReference type="EMBL" id="CAG8693563.1"/>
    </source>
</evidence>
<evidence type="ECO:0000313" key="6">
    <source>
        <dbReference type="Proteomes" id="UP000789396"/>
    </source>
</evidence>
<proteinExistence type="predicted"/>
<sequence>MSNTLPLRYIVQGHLGETLPIKTFELDFDDNKNVGVLKTSICENEDLKEFICKNEDLTLWKVDIPVNDRRIKQLKTSLVEKVFNHKCEKLSDNKEIIKDIFTPHLKKNHIHIIASNG</sequence>
<dbReference type="GO" id="GO:0043657">
    <property type="term" value="C:host cell"/>
    <property type="evidence" value="ECO:0007669"/>
    <property type="project" value="UniProtKB-SubCell"/>
</dbReference>
<comment type="subcellular location">
    <subcellularLocation>
        <location evidence="1">Host cell</location>
    </subcellularLocation>
    <subcellularLocation>
        <location evidence="2">Secreted</location>
    </subcellularLocation>
</comment>
<dbReference type="AlphaFoldDB" id="A0A9N9EW31"/>
<evidence type="ECO:0000256" key="1">
    <source>
        <dbReference type="ARBA" id="ARBA00004340"/>
    </source>
</evidence>
<reference evidence="5" key="1">
    <citation type="submission" date="2021-06" db="EMBL/GenBank/DDBJ databases">
        <authorList>
            <person name="Kallberg Y."/>
            <person name="Tangrot J."/>
            <person name="Rosling A."/>
        </authorList>
    </citation>
    <scope>NUCLEOTIDE SEQUENCE</scope>
    <source>
        <strain evidence="5">IN212</strain>
    </source>
</reference>
<evidence type="ECO:0000256" key="2">
    <source>
        <dbReference type="ARBA" id="ARBA00004613"/>
    </source>
</evidence>
<keyword evidence="3" id="KW-0964">Secreted</keyword>
<keyword evidence="6" id="KW-1185">Reference proteome</keyword>
<dbReference type="EMBL" id="CAJVPZ010019342">
    <property type="protein sequence ID" value="CAG8693563.1"/>
    <property type="molecule type" value="Genomic_DNA"/>
</dbReference>
<organism evidence="5 6">
    <name type="scientific">Racocetra fulgida</name>
    <dbReference type="NCBI Taxonomy" id="60492"/>
    <lineage>
        <taxon>Eukaryota</taxon>
        <taxon>Fungi</taxon>
        <taxon>Fungi incertae sedis</taxon>
        <taxon>Mucoromycota</taxon>
        <taxon>Glomeromycotina</taxon>
        <taxon>Glomeromycetes</taxon>
        <taxon>Diversisporales</taxon>
        <taxon>Gigasporaceae</taxon>
        <taxon>Racocetra</taxon>
    </lineage>
</organism>
<dbReference type="Proteomes" id="UP000789396">
    <property type="component" value="Unassembled WGS sequence"/>
</dbReference>
<protein>
    <submittedName>
        <fullName evidence="5">9467_t:CDS:1</fullName>
    </submittedName>
</protein>
<gene>
    <name evidence="5" type="ORF">RFULGI_LOCUS10103</name>
</gene>
<dbReference type="Pfam" id="PF20147">
    <property type="entry name" value="Crinkler"/>
    <property type="match status" value="1"/>
</dbReference>
<name>A0A9N9EW31_9GLOM</name>
<comment type="caution">
    <text evidence="5">The sequence shown here is derived from an EMBL/GenBank/DDBJ whole genome shotgun (WGS) entry which is preliminary data.</text>
</comment>
<dbReference type="InterPro" id="IPR045379">
    <property type="entry name" value="Crinkler_N"/>
</dbReference>
<accession>A0A9N9EW31</accession>
<dbReference type="GO" id="GO:0005576">
    <property type="term" value="C:extracellular region"/>
    <property type="evidence" value="ECO:0007669"/>
    <property type="project" value="UniProtKB-SubCell"/>
</dbReference>